<name>A0AAD5RUC8_9PEZI</name>
<reference evidence="1" key="1">
    <citation type="submission" date="2022-07" db="EMBL/GenBank/DDBJ databases">
        <title>Draft genome sequence of Zalerion maritima ATCC 34329, a (micro)plastics degrading marine fungus.</title>
        <authorList>
            <person name="Paco A."/>
            <person name="Goncalves M.F.M."/>
            <person name="Rocha-Santos T.A.P."/>
            <person name="Alves A."/>
        </authorList>
    </citation>
    <scope>NUCLEOTIDE SEQUENCE</scope>
    <source>
        <strain evidence="1">ATCC 34329</strain>
    </source>
</reference>
<dbReference type="AlphaFoldDB" id="A0AAD5RUC8"/>
<keyword evidence="2" id="KW-1185">Reference proteome</keyword>
<evidence type="ECO:0000313" key="2">
    <source>
        <dbReference type="Proteomes" id="UP001201980"/>
    </source>
</evidence>
<gene>
    <name evidence="1" type="ORF">MKZ38_009722</name>
</gene>
<evidence type="ECO:0000313" key="1">
    <source>
        <dbReference type="EMBL" id="KAJ2903500.1"/>
    </source>
</evidence>
<protein>
    <submittedName>
        <fullName evidence="1">Uncharacterized protein</fullName>
    </submittedName>
</protein>
<dbReference type="Proteomes" id="UP001201980">
    <property type="component" value="Unassembled WGS sequence"/>
</dbReference>
<accession>A0AAD5RUC8</accession>
<proteinExistence type="predicted"/>
<organism evidence="1 2">
    <name type="scientific">Zalerion maritima</name>
    <dbReference type="NCBI Taxonomy" id="339359"/>
    <lineage>
        <taxon>Eukaryota</taxon>
        <taxon>Fungi</taxon>
        <taxon>Dikarya</taxon>
        <taxon>Ascomycota</taxon>
        <taxon>Pezizomycotina</taxon>
        <taxon>Sordariomycetes</taxon>
        <taxon>Lulworthiomycetidae</taxon>
        <taxon>Lulworthiales</taxon>
        <taxon>Lulworthiaceae</taxon>
        <taxon>Zalerion</taxon>
    </lineage>
</organism>
<dbReference type="EMBL" id="JAKWBI020000079">
    <property type="protein sequence ID" value="KAJ2903500.1"/>
    <property type="molecule type" value="Genomic_DNA"/>
</dbReference>
<sequence length="292" mass="31491">MNMFDQPLIDTRQAQAVSSYENSTSSTPISSFQVSHGISRVETSNQGALSSDSIIPRQFPPIFHLYTVPFSRTFHLGEHRDHPVYAVSTHSGWSGNPDVVLHTGTNKNDPLLAAAEVTHTIPTTLTIHLPALPGSDQKATVEPLTAINGISRRYRFSLEVDPAGAVREDFEWRHSSGSAVKEYGCARQGWKLMRMSTTLPGNSGGFSSPGSPPHKLGGYTSSDGKEVVAVWTNVGVSMTKSWRFAFIGTGASGILGERWAVMAVMTSLLMWEQERRARSRGTAAGSGSGEGA</sequence>
<comment type="caution">
    <text evidence="1">The sequence shown here is derived from an EMBL/GenBank/DDBJ whole genome shotgun (WGS) entry which is preliminary data.</text>
</comment>